<evidence type="ECO:0000313" key="3">
    <source>
        <dbReference type="Proteomes" id="UP001145742"/>
    </source>
</evidence>
<accession>A0ABQ9D2Q6</accession>
<keyword evidence="3" id="KW-1185">Reference proteome</keyword>
<dbReference type="Proteomes" id="UP001145742">
    <property type="component" value="Unassembled WGS sequence"/>
</dbReference>
<reference evidence="2" key="1">
    <citation type="submission" date="2019-10" db="EMBL/GenBank/DDBJ databases">
        <authorList>
            <person name="Soares A.E.R."/>
            <person name="Aleixo A."/>
            <person name="Schneider P."/>
            <person name="Miyaki C.Y."/>
            <person name="Schneider M.P."/>
            <person name="Mello C."/>
            <person name="Vasconcelos A.T.R."/>
        </authorList>
    </citation>
    <scope>NUCLEOTIDE SEQUENCE</scope>
    <source>
        <tissue evidence="2">Muscle</tissue>
    </source>
</reference>
<name>A0ABQ9D2Q6_9PASS</name>
<keyword evidence="1" id="KW-1133">Transmembrane helix</keyword>
<comment type="caution">
    <text evidence="2">The sequence shown here is derived from an EMBL/GenBank/DDBJ whole genome shotgun (WGS) entry which is preliminary data.</text>
</comment>
<evidence type="ECO:0000256" key="1">
    <source>
        <dbReference type="SAM" id="Phobius"/>
    </source>
</evidence>
<organism evidence="2 3">
    <name type="scientific">Willisornis vidua</name>
    <name type="common">Xingu scale-backed antbird</name>
    <dbReference type="NCBI Taxonomy" id="1566151"/>
    <lineage>
        <taxon>Eukaryota</taxon>
        <taxon>Metazoa</taxon>
        <taxon>Chordata</taxon>
        <taxon>Craniata</taxon>
        <taxon>Vertebrata</taxon>
        <taxon>Euteleostomi</taxon>
        <taxon>Archelosauria</taxon>
        <taxon>Archosauria</taxon>
        <taxon>Dinosauria</taxon>
        <taxon>Saurischia</taxon>
        <taxon>Theropoda</taxon>
        <taxon>Coelurosauria</taxon>
        <taxon>Aves</taxon>
        <taxon>Neognathae</taxon>
        <taxon>Neoaves</taxon>
        <taxon>Telluraves</taxon>
        <taxon>Australaves</taxon>
        <taxon>Passeriformes</taxon>
        <taxon>Thamnophilidae</taxon>
        <taxon>Willisornis</taxon>
    </lineage>
</organism>
<evidence type="ECO:0000313" key="2">
    <source>
        <dbReference type="EMBL" id="KAJ7411306.1"/>
    </source>
</evidence>
<sequence length="66" mass="7379">MRMQRMLCIALGMASSGLPGASRVLTLVRGVLAPNSSILMFMWLLFCLSHWHPGQTNLHIIDVKKE</sequence>
<keyword evidence="1" id="KW-0472">Membrane</keyword>
<dbReference type="EMBL" id="WHWB01034338">
    <property type="protein sequence ID" value="KAJ7411306.1"/>
    <property type="molecule type" value="Genomic_DNA"/>
</dbReference>
<gene>
    <name evidence="2" type="ORF">WISP_103247</name>
</gene>
<feature type="transmembrane region" description="Helical" evidence="1">
    <location>
        <begin position="32"/>
        <end position="51"/>
    </location>
</feature>
<protein>
    <submittedName>
        <fullName evidence="2">Uncharacterized protein</fullName>
    </submittedName>
</protein>
<proteinExistence type="predicted"/>
<keyword evidence="1" id="KW-0812">Transmembrane</keyword>